<dbReference type="Proteomes" id="UP000885672">
    <property type="component" value="Unassembled WGS sequence"/>
</dbReference>
<proteinExistence type="predicted"/>
<reference evidence="1" key="1">
    <citation type="journal article" date="2020" name="mSystems">
        <title>Genome- and Community-Level Interaction Insights into Carbon Utilization and Element Cycling Functions of Hydrothermarchaeota in Hydrothermal Sediment.</title>
        <authorList>
            <person name="Zhou Z."/>
            <person name="Liu Y."/>
            <person name="Xu W."/>
            <person name="Pan J."/>
            <person name="Luo Z.H."/>
            <person name="Li M."/>
        </authorList>
    </citation>
    <scope>NUCLEOTIDE SEQUENCE [LARGE SCALE GENOMIC DNA]</scope>
    <source>
        <strain evidence="1">SpSt-1182</strain>
    </source>
</reference>
<evidence type="ECO:0000313" key="1">
    <source>
        <dbReference type="EMBL" id="HDQ99905.1"/>
    </source>
</evidence>
<protein>
    <submittedName>
        <fullName evidence="1">Uncharacterized protein</fullName>
    </submittedName>
</protein>
<dbReference type="AlphaFoldDB" id="A0A7V0XFQ8"/>
<sequence>MRLCHDLEPVVRFLERNDPSARTLLNLVTGRTGTRAKWVRADDPSDPGLIIARHRWLYLFSRSRRAGIKAADELPVRWQRRFAATPSWLLDAHQRRGLVGWQTRCHM</sequence>
<comment type="caution">
    <text evidence="1">The sequence shown here is derived from an EMBL/GenBank/DDBJ whole genome shotgun (WGS) entry which is preliminary data.</text>
</comment>
<feature type="non-terminal residue" evidence="1">
    <location>
        <position position="107"/>
    </location>
</feature>
<organism evidence="1">
    <name type="scientific">candidate division WOR-3 bacterium</name>
    <dbReference type="NCBI Taxonomy" id="2052148"/>
    <lineage>
        <taxon>Bacteria</taxon>
        <taxon>Bacteria division WOR-3</taxon>
    </lineage>
</organism>
<gene>
    <name evidence="1" type="ORF">ENN51_06445</name>
</gene>
<name>A0A7V0XFQ8_UNCW3</name>
<accession>A0A7V0XFQ8</accession>
<dbReference type="EMBL" id="DSBX01000242">
    <property type="protein sequence ID" value="HDQ99905.1"/>
    <property type="molecule type" value="Genomic_DNA"/>
</dbReference>